<keyword evidence="1" id="KW-0732">Signal</keyword>
<comment type="caution">
    <text evidence="2">The sequence shown here is derived from an EMBL/GenBank/DDBJ whole genome shotgun (WGS) entry which is preliminary data.</text>
</comment>
<gene>
    <name evidence="2" type="ORF">A2024_00380</name>
</gene>
<sequence>MRPVLVFVAILVIAMSATAGSIGIQAGSVTSFPGCLAWSLTWGSNALGISGFVTATKDVDNNQDWKTFGELGFRHYKPGAFLYPFYGAAIAVDKAKNVRMKYIPSAIFGMAHDLRKDLRLELETRPLTATQQAGNTQVDISIMPSVLIGLTYVF</sequence>
<proteinExistence type="predicted"/>
<accession>A0A1F5RF18</accession>
<organism evidence="2 3">
    <name type="scientific">Candidatus Edwardsbacteria bacterium GWF2_54_11</name>
    <dbReference type="NCBI Taxonomy" id="1817851"/>
    <lineage>
        <taxon>Bacteria</taxon>
        <taxon>Candidatus Edwardsiibacteriota</taxon>
    </lineage>
</organism>
<dbReference type="AlphaFoldDB" id="A0A1F5RF18"/>
<evidence type="ECO:0000256" key="1">
    <source>
        <dbReference type="SAM" id="SignalP"/>
    </source>
</evidence>
<evidence type="ECO:0008006" key="4">
    <source>
        <dbReference type="Google" id="ProtNLM"/>
    </source>
</evidence>
<protein>
    <recommendedName>
        <fullName evidence="4">Outer membrane protein beta-barrel domain-containing protein</fullName>
    </recommendedName>
</protein>
<evidence type="ECO:0000313" key="3">
    <source>
        <dbReference type="Proteomes" id="UP000177230"/>
    </source>
</evidence>
<feature type="chain" id="PRO_5009520814" description="Outer membrane protein beta-barrel domain-containing protein" evidence="1">
    <location>
        <begin position="20"/>
        <end position="154"/>
    </location>
</feature>
<dbReference type="EMBL" id="MFFM01000033">
    <property type="protein sequence ID" value="OGF12673.1"/>
    <property type="molecule type" value="Genomic_DNA"/>
</dbReference>
<reference evidence="2 3" key="1">
    <citation type="journal article" date="2016" name="Nat. Commun.">
        <title>Thousands of microbial genomes shed light on interconnected biogeochemical processes in an aquifer system.</title>
        <authorList>
            <person name="Anantharaman K."/>
            <person name="Brown C.T."/>
            <person name="Hug L.A."/>
            <person name="Sharon I."/>
            <person name="Castelle C.J."/>
            <person name="Probst A.J."/>
            <person name="Thomas B.C."/>
            <person name="Singh A."/>
            <person name="Wilkins M.J."/>
            <person name="Karaoz U."/>
            <person name="Brodie E.L."/>
            <person name="Williams K.H."/>
            <person name="Hubbard S.S."/>
            <person name="Banfield J.F."/>
        </authorList>
    </citation>
    <scope>NUCLEOTIDE SEQUENCE [LARGE SCALE GENOMIC DNA]</scope>
</reference>
<name>A0A1F5RF18_9BACT</name>
<feature type="signal peptide" evidence="1">
    <location>
        <begin position="1"/>
        <end position="19"/>
    </location>
</feature>
<evidence type="ECO:0000313" key="2">
    <source>
        <dbReference type="EMBL" id="OGF12673.1"/>
    </source>
</evidence>
<dbReference type="Proteomes" id="UP000177230">
    <property type="component" value="Unassembled WGS sequence"/>
</dbReference>